<organism evidence="1 2">
    <name type="scientific">Streptomyces glaucus</name>
    <dbReference type="NCBI Taxonomy" id="284029"/>
    <lineage>
        <taxon>Bacteria</taxon>
        <taxon>Bacillati</taxon>
        <taxon>Actinomycetota</taxon>
        <taxon>Actinomycetes</taxon>
        <taxon>Kitasatosporales</taxon>
        <taxon>Streptomycetaceae</taxon>
        <taxon>Streptomyces</taxon>
    </lineage>
</organism>
<dbReference type="RefSeq" id="WP_344603817.1">
    <property type="nucleotide sequence ID" value="NZ_BAAATK010000018.1"/>
</dbReference>
<evidence type="ECO:0000313" key="1">
    <source>
        <dbReference type="EMBL" id="GAA2439301.1"/>
    </source>
</evidence>
<sequence>MSSATTLPDLDTLDDHELANLHSEAGRILRERIEAELPTTIRDSIRETLDEDDDTRTPVRAVFTTTKWDNGYFWDESGAEVTFSDGSTDTLDLDDTEADEALIEHQSYLVDPLNSSDTLTVTFDPPSLHVG</sequence>
<name>A0ABN3JW45_9ACTN</name>
<dbReference type="Proteomes" id="UP001500460">
    <property type="component" value="Unassembled WGS sequence"/>
</dbReference>
<comment type="caution">
    <text evidence="1">The sequence shown here is derived from an EMBL/GenBank/DDBJ whole genome shotgun (WGS) entry which is preliminary data.</text>
</comment>
<evidence type="ECO:0000313" key="2">
    <source>
        <dbReference type="Proteomes" id="UP001500460"/>
    </source>
</evidence>
<protein>
    <submittedName>
        <fullName evidence="1">Uncharacterized protein</fullName>
    </submittedName>
</protein>
<dbReference type="EMBL" id="BAAATK010000018">
    <property type="protein sequence ID" value="GAA2439301.1"/>
    <property type="molecule type" value="Genomic_DNA"/>
</dbReference>
<reference evidence="1 2" key="1">
    <citation type="journal article" date="2019" name="Int. J. Syst. Evol. Microbiol.">
        <title>The Global Catalogue of Microorganisms (GCM) 10K type strain sequencing project: providing services to taxonomists for standard genome sequencing and annotation.</title>
        <authorList>
            <consortium name="The Broad Institute Genomics Platform"/>
            <consortium name="The Broad Institute Genome Sequencing Center for Infectious Disease"/>
            <person name="Wu L."/>
            <person name="Ma J."/>
        </authorList>
    </citation>
    <scope>NUCLEOTIDE SEQUENCE [LARGE SCALE GENOMIC DNA]</scope>
    <source>
        <strain evidence="1 2">JCM 6922</strain>
    </source>
</reference>
<accession>A0ABN3JW45</accession>
<proteinExistence type="predicted"/>
<gene>
    <name evidence="1" type="ORF">GCM10010421_31940</name>
</gene>
<keyword evidence="2" id="KW-1185">Reference proteome</keyword>